<dbReference type="PROSITE" id="PS00062">
    <property type="entry name" value="ALDOKETO_REDUCTASE_2"/>
    <property type="match status" value="1"/>
</dbReference>
<accession>A0A9D1NJI0</accession>
<dbReference type="Gene3D" id="3.20.20.100">
    <property type="entry name" value="NADP-dependent oxidoreductase domain"/>
    <property type="match status" value="1"/>
</dbReference>
<evidence type="ECO:0000259" key="7">
    <source>
        <dbReference type="Pfam" id="PF00248"/>
    </source>
</evidence>
<keyword evidence="2" id="KW-0521">NADP</keyword>
<proteinExistence type="inferred from homology"/>
<dbReference type="PANTHER" id="PTHR43827">
    <property type="entry name" value="2,5-DIKETO-D-GLUCONIC ACID REDUCTASE"/>
    <property type="match status" value="1"/>
</dbReference>
<dbReference type="InterPro" id="IPR036812">
    <property type="entry name" value="NAD(P)_OxRdtase_dom_sf"/>
</dbReference>
<dbReference type="FunFam" id="3.20.20.100:FF:000015">
    <property type="entry name" value="Oxidoreductase, aldo/keto reductase family"/>
    <property type="match status" value="1"/>
</dbReference>
<evidence type="ECO:0000256" key="4">
    <source>
        <dbReference type="PIRSR" id="PIRSR000097-1"/>
    </source>
</evidence>
<dbReference type="PANTHER" id="PTHR43827:SF3">
    <property type="entry name" value="NADP-DEPENDENT OXIDOREDUCTASE DOMAIN-CONTAINING PROTEIN"/>
    <property type="match status" value="1"/>
</dbReference>
<feature type="binding site" evidence="5">
    <location>
        <position position="106"/>
    </location>
    <ligand>
        <name>substrate</name>
    </ligand>
</feature>
<protein>
    <submittedName>
        <fullName evidence="8">Aldo/keto reductase</fullName>
    </submittedName>
</protein>
<dbReference type="EMBL" id="DVOG01000039">
    <property type="protein sequence ID" value="HIV03799.1"/>
    <property type="molecule type" value="Genomic_DNA"/>
</dbReference>
<name>A0A9D1NJI0_9BACT</name>
<dbReference type="Proteomes" id="UP000886812">
    <property type="component" value="Unassembled WGS sequence"/>
</dbReference>
<evidence type="ECO:0000256" key="2">
    <source>
        <dbReference type="ARBA" id="ARBA00022857"/>
    </source>
</evidence>
<reference evidence="8" key="2">
    <citation type="journal article" date="2021" name="PeerJ">
        <title>Extensive microbial diversity within the chicken gut microbiome revealed by metagenomics and culture.</title>
        <authorList>
            <person name="Gilroy R."/>
            <person name="Ravi A."/>
            <person name="Getino M."/>
            <person name="Pursley I."/>
            <person name="Horton D.L."/>
            <person name="Alikhan N.F."/>
            <person name="Baker D."/>
            <person name="Gharbi K."/>
            <person name="Hall N."/>
            <person name="Watson M."/>
            <person name="Adriaenssens E.M."/>
            <person name="Foster-Nyarko E."/>
            <person name="Jarju S."/>
            <person name="Secka A."/>
            <person name="Antonio M."/>
            <person name="Oren A."/>
            <person name="Chaudhuri R.R."/>
            <person name="La Ragione R."/>
            <person name="Hildebrand F."/>
            <person name="Pallen M.J."/>
        </authorList>
    </citation>
    <scope>NUCLEOTIDE SEQUENCE</scope>
    <source>
        <strain evidence="8">10669</strain>
    </source>
</reference>
<dbReference type="PIRSF" id="PIRSF000097">
    <property type="entry name" value="AKR"/>
    <property type="match status" value="1"/>
</dbReference>
<comment type="caution">
    <text evidence="8">The sequence shown here is derived from an EMBL/GenBank/DDBJ whole genome shotgun (WGS) entry which is preliminary data.</text>
</comment>
<evidence type="ECO:0000313" key="8">
    <source>
        <dbReference type="EMBL" id="HIV03799.1"/>
    </source>
</evidence>
<dbReference type="AlphaFoldDB" id="A0A9D1NJI0"/>
<dbReference type="InterPro" id="IPR018170">
    <property type="entry name" value="Aldo/ket_reductase_CS"/>
</dbReference>
<gene>
    <name evidence="8" type="ORF">IAC75_01450</name>
</gene>
<evidence type="ECO:0000313" key="9">
    <source>
        <dbReference type="Proteomes" id="UP000886812"/>
    </source>
</evidence>
<dbReference type="GO" id="GO:0016616">
    <property type="term" value="F:oxidoreductase activity, acting on the CH-OH group of donors, NAD or NADP as acceptor"/>
    <property type="evidence" value="ECO:0007669"/>
    <property type="project" value="UniProtKB-ARBA"/>
</dbReference>
<dbReference type="InterPro" id="IPR023210">
    <property type="entry name" value="NADP_OxRdtase_dom"/>
</dbReference>
<evidence type="ECO:0000256" key="3">
    <source>
        <dbReference type="ARBA" id="ARBA00023002"/>
    </source>
</evidence>
<comment type="similarity">
    <text evidence="1">Belongs to the aldo/keto reductase family.</text>
</comment>
<dbReference type="PRINTS" id="PR00069">
    <property type="entry name" value="ALDKETRDTASE"/>
</dbReference>
<feature type="site" description="Lowers pKa of active site Tyr" evidence="6">
    <location>
        <position position="73"/>
    </location>
</feature>
<dbReference type="Pfam" id="PF00248">
    <property type="entry name" value="Aldo_ket_red"/>
    <property type="match status" value="1"/>
</dbReference>
<feature type="active site" description="Proton donor" evidence="4">
    <location>
        <position position="48"/>
    </location>
</feature>
<dbReference type="InterPro" id="IPR020471">
    <property type="entry name" value="AKR"/>
</dbReference>
<dbReference type="CDD" id="cd19133">
    <property type="entry name" value="AKR_AKR5F1"/>
    <property type="match status" value="1"/>
</dbReference>
<keyword evidence="3" id="KW-0560">Oxidoreductase</keyword>
<dbReference type="PROSITE" id="PS00798">
    <property type="entry name" value="ALDOKETO_REDUCTASE_1"/>
    <property type="match status" value="1"/>
</dbReference>
<reference evidence="8" key="1">
    <citation type="submission" date="2020-10" db="EMBL/GenBank/DDBJ databases">
        <authorList>
            <person name="Gilroy R."/>
        </authorList>
    </citation>
    <scope>NUCLEOTIDE SEQUENCE</scope>
    <source>
        <strain evidence="8">10669</strain>
    </source>
</reference>
<organism evidence="8 9">
    <name type="scientific">Candidatus Spyradosoma merdigallinarum</name>
    <dbReference type="NCBI Taxonomy" id="2840950"/>
    <lineage>
        <taxon>Bacteria</taxon>
        <taxon>Pseudomonadati</taxon>
        <taxon>Verrucomicrobiota</taxon>
        <taxon>Opitutia</taxon>
        <taxon>Opitutia incertae sedis</taxon>
        <taxon>Candidatus Spyradosoma</taxon>
    </lineage>
</organism>
<feature type="domain" description="NADP-dependent oxidoreductase" evidence="7">
    <location>
        <begin position="18"/>
        <end position="256"/>
    </location>
</feature>
<sequence length="287" mass="32187">MKTAKLNNGVEMPMVGYGVWQIKPEECERLVSEALEAGYRSVDTAQAYYNEEGVGNAVRKSGIPREELFVTTKIWISNAGDEKAARSIDESLRRLRTDYVDLLLVHQPFGDYYGTYRAMEKACKAGKARAIGLSNFYDARFVDLAENMEIKPAVVQLETHVFSQQKKMRELAAEYGTRVMAWSPLARGMNGLFSNETLKGVGAKYGKSSAQIALKFLTDEGVAVIPQSVRKDRMAENLALDDFELTDEDREAIRGLDTGKPLAADFTDPALAKFLLEYDEKFNPRRK</sequence>
<dbReference type="SUPFAM" id="SSF51430">
    <property type="entry name" value="NAD(P)-linked oxidoreductase"/>
    <property type="match status" value="1"/>
</dbReference>
<evidence type="ECO:0000256" key="5">
    <source>
        <dbReference type="PIRSR" id="PIRSR000097-2"/>
    </source>
</evidence>
<evidence type="ECO:0000256" key="1">
    <source>
        <dbReference type="ARBA" id="ARBA00007905"/>
    </source>
</evidence>
<evidence type="ECO:0000256" key="6">
    <source>
        <dbReference type="PIRSR" id="PIRSR000097-3"/>
    </source>
</evidence>